<dbReference type="PROSITE" id="PS51332">
    <property type="entry name" value="B12_BINDING"/>
    <property type="match status" value="1"/>
</dbReference>
<evidence type="ECO:0000256" key="2">
    <source>
        <dbReference type="ARBA" id="ARBA00004305"/>
    </source>
</evidence>
<keyword evidence="10" id="KW-0170">Cobalt</keyword>
<dbReference type="EnsemblMetazoa" id="CJA08548.1">
    <property type="protein sequence ID" value="CJA08548.1"/>
    <property type="gene ID" value="WBGene00127752"/>
</dbReference>
<reference evidence="12" key="2">
    <citation type="submission" date="2022-06" db="UniProtKB">
        <authorList>
            <consortium name="EnsemblMetazoa"/>
        </authorList>
    </citation>
    <scope>IDENTIFICATION</scope>
    <source>
        <strain evidence="12">DF5081</strain>
    </source>
</reference>
<dbReference type="GO" id="GO:0019678">
    <property type="term" value="P:propionate metabolic process, methylmalonyl pathway"/>
    <property type="evidence" value="ECO:0007669"/>
    <property type="project" value="TreeGrafter"/>
</dbReference>
<dbReference type="PANTHER" id="PTHR48101">
    <property type="entry name" value="METHYLMALONYL-COA MUTASE, MITOCHONDRIAL-RELATED"/>
    <property type="match status" value="1"/>
</dbReference>
<dbReference type="Gene3D" id="3.20.20.240">
    <property type="entry name" value="Methylmalonyl-CoA mutase"/>
    <property type="match status" value="1"/>
</dbReference>
<evidence type="ECO:0000256" key="7">
    <source>
        <dbReference type="ARBA" id="ARBA00022946"/>
    </source>
</evidence>
<protein>
    <recommendedName>
        <fullName evidence="4">methylmalonyl-CoA mutase</fullName>
        <ecNumber evidence="4">5.4.99.2</ecNumber>
    </recommendedName>
</protein>
<comment type="cofactor">
    <cofactor evidence="1">
        <name>adenosylcob(III)alamin</name>
        <dbReference type="ChEBI" id="CHEBI:18408"/>
    </cofactor>
</comment>
<dbReference type="AlphaFoldDB" id="A0A8R1HQ78"/>
<sequence length="745" mass="81843">MYLQLLKPTLVRCSTRPSSSGAYTRFPIDEKWAASAKKAMKGREADTLIWNTPEGIPIKPLYLRNDRECDAHRSVELPGQFPFTRGPYPTMYTQRPWTIRQYAGFSTVEESNKFYKENIKAGQQGLSVAFDLATHRGYDSDNPRVFGDVGMAGVAVDSVEDMRQLFDGINLEKMSVSMTMNGAVIPVLAMYVVAAEESGVSRKLLSGTIQNDILKEFMVRNTYIYPPEPSMRIIGDIFAYTSREMPKFNSISISGYHMQEAGADAVLEMAFTIADGIQYCETGLNAGLTIDAFAPRLSFFWGISMNFYMEIAKMRAARRLWANLIKERFQPKSAKSMMLRTHSQTSGWSLTEQDPYNNIIRTTIEAMASVFGGTQSLHTNSFDEALGLPTKFSARIARNTQIIIQEESGICKVADPWGGSYMMESLTDEIYEQALAVIKEIDELGGMAKAVSSGMTKLKIEEAAAKKQARIDVGKDVIVGVNKYRLDHEQPVEVLKIDNARVREEQCAKLNHIRATRDAEKAKNALDAISEGARGDGNLMALAIEAARARCTVGEISDAMEKVFQRHAAVNRLVSGAYKSEFGETSEMSQVLERVKSFADREGRQPRIMVAKMGQDGHDRGAKVVATGFADLGFDVDVGPLFQTPVEAAQQAVDADVHVIGASSLAAGHLTLVPQLIGELKKLGRPDILVIAGGVIPPQDYQELYDAGVGLIFGPGTRLPACANQILEKLEANLPPVAPGKAATR</sequence>
<dbReference type="PANTHER" id="PTHR48101:SF4">
    <property type="entry name" value="METHYLMALONYL-COA MUTASE, MITOCHONDRIAL"/>
    <property type="match status" value="1"/>
</dbReference>
<dbReference type="InterPro" id="IPR036724">
    <property type="entry name" value="Cobalamin-bd_sf"/>
</dbReference>
<comment type="similarity">
    <text evidence="3">Belongs to the methylmalonyl-CoA mutase family.</text>
</comment>
<dbReference type="SUPFAM" id="SSF51703">
    <property type="entry name" value="Cobalamin (vitamin B12)-dependent enzymes"/>
    <property type="match status" value="1"/>
</dbReference>
<evidence type="ECO:0000256" key="6">
    <source>
        <dbReference type="ARBA" id="ARBA00022723"/>
    </source>
</evidence>
<evidence type="ECO:0000256" key="5">
    <source>
        <dbReference type="ARBA" id="ARBA00022628"/>
    </source>
</evidence>
<dbReference type="PROSITE" id="PS00544">
    <property type="entry name" value="METMALONYL_COA_MUTASE"/>
    <property type="match status" value="1"/>
</dbReference>
<evidence type="ECO:0000259" key="11">
    <source>
        <dbReference type="PROSITE" id="PS51332"/>
    </source>
</evidence>
<dbReference type="SUPFAM" id="SSF52242">
    <property type="entry name" value="Cobalamin (vitamin B12)-binding domain"/>
    <property type="match status" value="1"/>
</dbReference>
<dbReference type="EC" id="5.4.99.2" evidence="4"/>
<dbReference type="GO" id="GO:0046872">
    <property type="term" value="F:metal ion binding"/>
    <property type="evidence" value="ECO:0007669"/>
    <property type="project" value="UniProtKB-KW"/>
</dbReference>
<dbReference type="InterPro" id="IPR006159">
    <property type="entry name" value="Acid_CoA_mut_C"/>
</dbReference>
<evidence type="ECO:0000256" key="3">
    <source>
        <dbReference type="ARBA" id="ARBA00008465"/>
    </source>
</evidence>
<evidence type="ECO:0000313" key="13">
    <source>
        <dbReference type="Proteomes" id="UP000005237"/>
    </source>
</evidence>
<evidence type="ECO:0000256" key="4">
    <source>
        <dbReference type="ARBA" id="ARBA00012398"/>
    </source>
</evidence>
<dbReference type="InterPro" id="IPR058549">
    <property type="entry name" value="MeMalonylCoA_mutase_a/b_site"/>
</dbReference>
<evidence type="ECO:0000256" key="8">
    <source>
        <dbReference type="ARBA" id="ARBA00023128"/>
    </source>
</evidence>
<dbReference type="GO" id="GO:0004494">
    <property type="term" value="F:methylmalonyl-CoA mutase activity"/>
    <property type="evidence" value="ECO:0007669"/>
    <property type="project" value="UniProtKB-EC"/>
</dbReference>
<dbReference type="FunFam" id="3.20.20.240:FF:000002">
    <property type="entry name" value="Methylmalonyl-CoA mutase, mitochondrial"/>
    <property type="match status" value="1"/>
</dbReference>
<dbReference type="CDD" id="cd02071">
    <property type="entry name" value="MM_CoA_mut_B12_BD"/>
    <property type="match status" value="1"/>
</dbReference>
<keyword evidence="5" id="KW-0846">Cobalamin</keyword>
<evidence type="ECO:0000313" key="12">
    <source>
        <dbReference type="EnsemblMetazoa" id="CJA08548.1"/>
    </source>
</evidence>
<dbReference type="NCBIfam" id="NF006944">
    <property type="entry name" value="PRK09426.1"/>
    <property type="match status" value="1"/>
</dbReference>
<dbReference type="NCBIfam" id="TIGR00640">
    <property type="entry name" value="acid_CoA_mut_C"/>
    <property type="match status" value="1"/>
</dbReference>
<keyword evidence="8" id="KW-0496">Mitochondrion</keyword>
<dbReference type="Pfam" id="PF01642">
    <property type="entry name" value="MM_CoA_mutase"/>
    <property type="match status" value="1"/>
</dbReference>
<dbReference type="NCBIfam" id="TIGR00641">
    <property type="entry name" value="acid_CoA_mut_N"/>
    <property type="match status" value="1"/>
</dbReference>
<keyword evidence="6" id="KW-0479">Metal-binding</keyword>
<keyword evidence="13" id="KW-1185">Reference proteome</keyword>
<proteinExistence type="inferred from homology"/>
<reference evidence="13" key="1">
    <citation type="submission" date="2010-08" db="EMBL/GenBank/DDBJ databases">
        <authorList>
            <consortium name="Caenorhabditis japonica Sequencing Consortium"/>
            <person name="Wilson R.K."/>
        </authorList>
    </citation>
    <scope>NUCLEOTIDE SEQUENCE [LARGE SCALE GENOMIC DNA]</scope>
    <source>
        <strain evidence="13">DF5081</strain>
    </source>
</reference>
<evidence type="ECO:0000256" key="9">
    <source>
        <dbReference type="ARBA" id="ARBA00023235"/>
    </source>
</evidence>
<evidence type="ECO:0000256" key="10">
    <source>
        <dbReference type="ARBA" id="ARBA00023285"/>
    </source>
</evidence>
<comment type="subcellular location">
    <subcellularLocation>
        <location evidence="2">Mitochondrion matrix</location>
    </subcellularLocation>
</comment>
<dbReference type="InterPro" id="IPR006098">
    <property type="entry name" value="MMCoA_mutase_a_cat"/>
</dbReference>
<dbReference type="Gene3D" id="3.40.50.280">
    <property type="entry name" value="Cobalamin-binding domain"/>
    <property type="match status" value="1"/>
</dbReference>
<dbReference type="Proteomes" id="UP000005237">
    <property type="component" value="Unassembled WGS sequence"/>
</dbReference>
<organism evidence="12 13">
    <name type="scientific">Caenorhabditis japonica</name>
    <dbReference type="NCBI Taxonomy" id="281687"/>
    <lineage>
        <taxon>Eukaryota</taxon>
        <taxon>Metazoa</taxon>
        <taxon>Ecdysozoa</taxon>
        <taxon>Nematoda</taxon>
        <taxon>Chromadorea</taxon>
        <taxon>Rhabditida</taxon>
        <taxon>Rhabditina</taxon>
        <taxon>Rhabditomorpha</taxon>
        <taxon>Rhabditoidea</taxon>
        <taxon>Rhabditidae</taxon>
        <taxon>Peloderinae</taxon>
        <taxon>Caenorhabditis</taxon>
    </lineage>
</organism>
<dbReference type="InterPro" id="IPR006158">
    <property type="entry name" value="Cobalamin-bd"/>
</dbReference>
<name>A0A8R1HQ78_CAEJA</name>
<dbReference type="FunFam" id="3.40.50.280:FF:000002">
    <property type="entry name" value="Methylmalonyl-CoA mutase, mitochondrial"/>
    <property type="match status" value="1"/>
</dbReference>
<dbReference type="Pfam" id="PF02310">
    <property type="entry name" value="B12-binding"/>
    <property type="match status" value="1"/>
</dbReference>
<evidence type="ECO:0000256" key="1">
    <source>
        <dbReference type="ARBA" id="ARBA00001922"/>
    </source>
</evidence>
<dbReference type="InterPro" id="IPR006099">
    <property type="entry name" value="MeMalonylCoA_mutase_a/b_cat"/>
</dbReference>
<dbReference type="OMA" id="IQEETHI"/>
<dbReference type="GO" id="GO:0031419">
    <property type="term" value="F:cobalamin binding"/>
    <property type="evidence" value="ECO:0007669"/>
    <property type="project" value="UniProtKB-KW"/>
</dbReference>
<keyword evidence="7" id="KW-0809">Transit peptide</keyword>
<keyword evidence="9" id="KW-0413">Isomerase</keyword>
<dbReference type="CDD" id="cd03679">
    <property type="entry name" value="MM_CoA_mutase_alpha_like"/>
    <property type="match status" value="1"/>
</dbReference>
<dbReference type="GO" id="GO:0005759">
    <property type="term" value="C:mitochondrial matrix"/>
    <property type="evidence" value="ECO:0007669"/>
    <property type="project" value="UniProtKB-SubCell"/>
</dbReference>
<accession>A0A8R1HQ78</accession>
<dbReference type="InterPro" id="IPR016176">
    <property type="entry name" value="Cbl-dep_enz_cat"/>
</dbReference>
<feature type="domain" description="B12-binding" evidence="11">
    <location>
        <begin position="605"/>
        <end position="737"/>
    </location>
</feature>